<dbReference type="HOGENOM" id="CLU_008384_2_0_1"/>
<keyword evidence="7 8" id="KW-0472">Membrane</keyword>
<evidence type="ECO:0000256" key="8">
    <source>
        <dbReference type="SAM" id="Phobius"/>
    </source>
</evidence>
<keyword evidence="6" id="KW-0406">Ion transport</keyword>
<reference evidence="10" key="2">
    <citation type="submission" date="2013-12" db="EMBL/GenBank/DDBJ databases">
        <authorList>
            <person name="Yu Y."/>
            <person name="Lee S."/>
            <person name="de Baynast K."/>
            <person name="Wissotski M."/>
            <person name="Liu L."/>
            <person name="Talag J."/>
            <person name="Goicoechea J."/>
            <person name="Angelova A."/>
            <person name="Jetty R."/>
            <person name="Kudrna D."/>
            <person name="Golser W."/>
            <person name="Rivera L."/>
            <person name="Zhang J."/>
            <person name="Wing R."/>
        </authorList>
    </citation>
    <scope>NUCLEOTIDE SEQUENCE</scope>
</reference>
<dbReference type="GO" id="GO:0005886">
    <property type="term" value="C:plasma membrane"/>
    <property type="evidence" value="ECO:0007669"/>
    <property type="project" value="TreeGrafter"/>
</dbReference>
<evidence type="ECO:0000256" key="1">
    <source>
        <dbReference type="ARBA" id="ARBA00004141"/>
    </source>
</evidence>
<evidence type="ECO:0008006" key="11">
    <source>
        <dbReference type="Google" id="ProtNLM"/>
    </source>
</evidence>
<keyword evidence="4 8" id="KW-0812">Transmembrane</keyword>
<protein>
    <recommendedName>
        <fullName evidence="11">HKT11 transporter</fullName>
    </recommendedName>
</protein>
<sequence length="444" mass="49856">MKLTSLSICVAHSVKQSYSFLVYQSNPLVVQLIYFVIISFVGFLALKNLKPQGKPGTNDLDLMFTSVSALTVSSMATIEMEDLSDRQLWVLILLMLLGGEVFISMLGLYFNNADVNRNENRQRSLRSISMDIESNSPANNGDHNARGVLKSKEINMYTFCIFEEVSSFVNCGFTPLNSNMQPFRKNWVLLLLVIPQILAGNTLFSPLLRLSVWILGKISTKEEYAYILQHPEKTGYKHLHVQRKSVYMVLSVTGLALLQVMFICSFEWNSKTVEGMHWLQKLVGSLFQSVNTRQAGESVVDISTLSPPTLLLFAVIIYLPSDASFLTVNAENKPLTDNKRNSISRAMWRNFTVTKLACLAMFTFLACITERKSISADPLNFNIAFGNVGYSLGYICQKLFNPDVTCKAASYGFVGRWTREGKLIVILVMFLGRLKEFILKGGEA</sequence>
<dbReference type="InterPro" id="IPR003445">
    <property type="entry name" value="Cat_transpt"/>
</dbReference>
<feature type="transmembrane region" description="Helical" evidence="8">
    <location>
        <begin position="187"/>
        <end position="208"/>
    </location>
</feature>
<dbReference type="AlphaFoldDB" id="A0A0D9W961"/>
<keyword evidence="3" id="KW-0813">Transport</keyword>
<dbReference type="Pfam" id="PF02386">
    <property type="entry name" value="TrkH"/>
    <property type="match status" value="1"/>
</dbReference>
<keyword evidence="10" id="KW-1185">Reference proteome</keyword>
<feature type="transmembrane region" description="Helical" evidence="8">
    <location>
        <begin position="88"/>
        <end position="110"/>
    </location>
</feature>
<dbReference type="GO" id="GO:0008324">
    <property type="term" value="F:monoatomic cation transmembrane transporter activity"/>
    <property type="evidence" value="ECO:0007669"/>
    <property type="project" value="InterPro"/>
</dbReference>
<dbReference type="GO" id="GO:0098662">
    <property type="term" value="P:inorganic cation transmembrane transport"/>
    <property type="evidence" value="ECO:0007669"/>
    <property type="project" value="UniProtKB-ARBA"/>
</dbReference>
<evidence type="ECO:0000256" key="5">
    <source>
        <dbReference type="ARBA" id="ARBA00022989"/>
    </source>
</evidence>
<evidence type="ECO:0000256" key="2">
    <source>
        <dbReference type="ARBA" id="ARBA00010864"/>
    </source>
</evidence>
<name>A0A0D9W961_9ORYZ</name>
<dbReference type="Gramene" id="LPERR04G20200.1">
    <property type="protein sequence ID" value="LPERR04G20200.1"/>
    <property type="gene ID" value="LPERR04G20200"/>
</dbReference>
<dbReference type="EnsemblPlants" id="LPERR04G20200.1">
    <property type="protein sequence ID" value="LPERR04G20200.1"/>
    <property type="gene ID" value="LPERR04G20200"/>
</dbReference>
<proteinExistence type="inferred from homology"/>
<comment type="similarity">
    <text evidence="2">Belongs to the TrkH potassium transport family. HKT (TC 2.A.38.3) subfamily.</text>
</comment>
<feature type="transmembrane region" description="Helical" evidence="8">
    <location>
        <begin position="29"/>
        <end position="46"/>
    </location>
</feature>
<dbReference type="PANTHER" id="PTHR31064:SF8">
    <property type="entry name" value="CATION TRANSPORTER HKT1_1"/>
    <property type="match status" value="1"/>
</dbReference>
<dbReference type="GO" id="GO:0030001">
    <property type="term" value="P:metal ion transport"/>
    <property type="evidence" value="ECO:0007669"/>
    <property type="project" value="UniProtKB-ARBA"/>
</dbReference>
<keyword evidence="5 8" id="KW-1133">Transmembrane helix</keyword>
<accession>A0A0D9W961</accession>
<evidence type="ECO:0000313" key="10">
    <source>
        <dbReference type="Proteomes" id="UP000032180"/>
    </source>
</evidence>
<evidence type="ECO:0000313" key="9">
    <source>
        <dbReference type="EnsemblPlants" id="LPERR04G20200.1"/>
    </source>
</evidence>
<dbReference type="Proteomes" id="UP000032180">
    <property type="component" value="Chromosome 4"/>
</dbReference>
<organism evidence="9 10">
    <name type="scientific">Leersia perrieri</name>
    <dbReference type="NCBI Taxonomy" id="77586"/>
    <lineage>
        <taxon>Eukaryota</taxon>
        <taxon>Viridiplantae</taxon>
        <taxon>Streptophyta</taxon>
        <taxon>Embryophyta</taxon>
        <taxon>Tracheophyta</taxon>
        <taxon>Spermatophyta</taxon>
        <taxon>Magnoliopsida</taxon>
        <taxon>Liliopsida</taxon>
        <taxon>Poales</taxon>
        <taxon>Poaceae</taxon>
        <taxon>BOP clade</taxon>
        <taxon>Oryzoideae</taxon>
        <taxon>Oryzeae</taxon>
        <taxon>Oryzinae</taxon>
        <taxon>Leersia</taxon>
    </lineage>
</organism>
<evidence type="ECO:0000256" key="3">
    <source>
        <dbReference type="ARBA" id="ARBA00022448"/>
    </source>
</evidence>
<comment type="subcellular location">
    <subcellularLocation>
        <location evidence="1">Membrane</location>
        <topology evidence="1">Multi-pass membrane protein</topology>
    </subcellularLocation>
</comment>
<dbReference type="InterPro" id="IPR051143">
    <property type="entry name" value="TrkH_K-transport"/>
</dbReference>
<reference evidence="9 10" key="1">
    <citation type="submission" date="2012-08" db="EMBL/GenBank/DDBJ databases">
        <title>Oryza genome evolution.</title>
        <authorList>
            <person name="Wing R.A."/>
        </authorList>
    </citation>
    <scope>NUCLEOTIDE SEQUENCE</scope>
</reference>
<dbReference type="PANTHER" id="PTHR31064">
    <property type="entry name" value="POTASSIUM TRANSPORT PROTEIN DDB_G0292412-RELATED"/>
    <property type="match status" value="1"/>
</dbReference>
<evidence type="ECO:0000256" key="7">
    <source>
        <dbReference type="ARBA" id="ARBA00023136"/>
    </source>
</evidence>
<evidence type="ECO:0000256" key="4">
    <source>
        <dbReference type="ARBA" id="ARBA00022692"/>
    </source>
</evidence>
<evidence type="ECO:0000256" key="6">
    <source>
        <dbReference type="ARBA" id="ARBA00023065"/>
    </source>
</evidence>
<reference evidence="9" key="3">
    <citation type="submission" date="2015-04" db="UniProtKB">
        <authorList>
            <consortium name="EnsemblPlants"/>
        </authorList>
    </citation>
    <scope>IDENTIFICATION</scope>
</reference>
<feature type="transmembrane region" description="Helical" evidence="8">
    <location>
        <begin position="246"/>
        <end position="268"/>
    </location>
</feature>